<dbReference type="InterPro" id="IPR036322">
    <property type="entry name" value="WD40_repeat_dom_sf"/>
</dbReference>
<dbReference type="GO" id="GO:0005829">
    <property type="term" value="C:cytosol"/>
    <property type="evidence" value="ECO:0000318"/>
    <property type="project" value="GO_Central"/>
</dbReference>
<dbReference type="InterPro" id="IPR000009">
    <property type="entry name" value="PP2A_PR55"/>
</dbReference>
<reference evidence="4" key="2">
    <citation type="submission" date="2018-02" db="UniProtKB">
        <authorList>
            <consortium name="EnsemblPlants"/>
        </authorList>
    </citation>
    <scope>IDENTIFICATION</scope>
    <source>
        <strain evidence="4">Williams 82</strain>
    </source>
</reference>
<dbReference type="GO" id="GO:0019888">
    <property type="term" value="F:protein phosphatase regulator activity"/>
    <property type="evidence" value="ECO:0000318"/>
    <property type="project" value="GO_Central"/>
</dbReference>
<dbReference type="Gene3D" id="2.130.10.10">
    <property type="entry name" value="YVTN repeat-like/Quinoprotein amine dehydrogenase"/>
    <property type="match status" value="1"/>
</dbReference>
<dbReference type="HOGENOM" id="CLU_021713_0_0_1"/>
<dbReference type="EnsemblPlants" id="KRH71671">
    <property type="protein sequence ID" value="KRH71671"/>
    <property type="gene ID" value="GLYMA_02G162100"/>
</dbReference>
<evidence type="ECO:0000313" key="3">
    <source>
        <dbReference type="EMBL" id="KRH71671.1"/>
    </source>
</evidence>
<dbReference type="OMA" id="RINWHLA"/>
<keyword evidence="2" id="KW-0677">Repeat</keyword>
<name>K7K8S0_SOYBN</name>
<dbReference type="Gramene" id="KRH71671">
    <property type="protein sequence ID" value="KRH71671"/>
    <property type="gene ID" value="GLYMA_02G162100"/>
</dbReference>
<dbReference type="eggNOG" id="KOG1354">
    <property type="taxonomic scope" value="Eukaryota"/>
</dbReference>
<dbReference type="PaxDb" id="3847-GLYMA02G22250.1"/>
<reference evidence="3 4" key="1">
    <citation type="journal article" date="2010" name="Nature">
        <title>Genome sequence of the palaeopolyploid soybean.</title>
        <authorList>
            <person name="Schmutz J."/>
            <person name="Cannon S.B."/>
            <person name="Schlueter J."/>
            <person name="Ma J."/>
            <person name="Mitros T."/>
            <person name="Nelson W."/>
            <person name="Hyten D.L."/>
            <person name="Song Q."/>
            <person name="Thelen J.J."/>
            <person name="Cheng J."/>
            <person name="Xu D."/>
            <person name="Hellsten U."/>
            <person name="May G.D."/>
            <person name="Yu Y."/>
            <person name="Sakurai T."/>
            <person name="Umezawa T."/>
            <person name="Bhattacharyya M.K."/>
            <person name="Sandhu D."/>
            <person name="Valliyodan B."/>
            <person name="Lindquist E."/>
            <person name="Peto M."/>
            <person name="Grant D."/>
            <person name="Shu S."/>
            <person name="Goodstein D."/>
            <person name="Barry K."/>
            <person name="Futrell-Griggs M."/>
            <person name="Abernathy B."/>
            <person name="Du J."/>
            <person name="Tian Z."/>
            <person name="Zhu L."/>
            <person name="Gill N."/>
            <person name="Joshi T."/>
            <person name="Libault M."/>
            <person name="Sethuraman A."/>
            <person name="Zhang X.-C."/>
            <person name="Shinozaki K."/>
            <person name="Nguyen H.T."/>
            <person name="Wing R.A."/>
            <person name="Cregan P."/>
            <person name="Specht J."/>
            <person name="Grimwood J."/>
            <person name="Rokhsar D."/>
            <person name="Stacey G."/>
            <person name="Shoemaker R.C."/>
            <person name="Jackson S.A."/>
        </authorList>
    </citation>
    <scope>NUCLEOTIDE SEQUENCE</scope>
    <source>
        <strain evidence="4">cv. Williams 82</strain>
        <tissue evidence="3">Callus</tissue>
    </source>
</reference>
<dbReference type="SMR" id="K7K8S0"/>
<organism evidence="3">
    <name type="scientific">Glycine max</name>
    <name type="common">Soybean</name>
    <name type="synonym">Glycine hispida</name>
    <dbReference type="NCBI Taxonomy" id="3847"/>
    <lineage>
        <taxon>Eukaryota</taxon>
        <taxon>Viridiplantae</taxon>
        <taxon>Streptophyta</taxon>
        <taxon>Embryophyta</taxon>
        <taxon>Tracheophyta</taxon>
        <taxon>Spermatophyta</taxon>
        <taxon>Magnoliopsida</taxon>
        <taxon>eudicotyledons</taxon>
        <taxon>Gunneridae</taxon>
        <taxon>Pentapetalae</taxon>
        <taxon>rosids</taxon>
        <taxon>fabids</taxon>
        <taxon>Fabales</taxon>
        <taxon>Fabaceae</taxon>
        <taxon>Papilionoideae</taxon>
        <taxon>50 kb inversion clade</taxon>
        <taxon>NPAAA clade</taxon>
        <taxon>indigoferoid/millettioid clade</taxon>
        <taxon>Phaseoleae</taxon>
        <taxon>Glycine</taxon>
        <taxon>Glycine subgen. Soja</taxon>
    </lineage>
</organism>
<dbReference type="PANTHER" id="PTHR11871">
    <property type="entry name" value="PROTEIN PHOSPHATASE PP2A REGULATORY SUBUNIT B"/>
    <property type="match status" value="1"/>
</dbReference>
<evidence type="ECO:0000313" key="4">
    <source>
        <dbReference type="EnsemblPlants" id="KRH71671"/>
    </source>
</evidence>
<dbReference type="InParanoid" id="K7K8S0"/>
<reference evidence="3" key="3">
    <citation type="submission" date="2018-07" db="EMBL/GenBank/DDBJ databases">
        <title>WGS assembly of Glycine max.</title>
        <authorList>
            <person name="Schmutz J."/>
            <person name="Cannon S."/>
            <person name="Schlueter J."/>
            <person name="Ma J."/>
            <person name="Mitros T."/>
            <person name="Nelson W."/>
            <person name="Hyten D."/>
            <person name="Song Q."/>
            <person name="Thelen J."/>
            <person name="Cheng J."/>
            <person name="Xu D."/>
            <person name="Hellsten U."/>
            <person name="May G."/>
            <person name="Yu Y."/>
            <person name="Sakurai T."/>
            <person name="Umezawa T."/>
            <person name="Bhattacharyya M."/>
            <person name="Sandhu D."/>
            <person name="Valliyodan B."/>
            <person name="Lindquist E."/>
            <person name="Peto M."/>
            <person name="Grant D."/>
            <person name="Shu S."/>
            <person name="Goodstein D."/>
            <person name="Barry K."/>
            <person name="Futrell-Griggs M."/>
            <person name="Abernathy B."/>
            <person name="Du J."/>
            <person name="Tian Z."/>
            <person name="Zhu L."/>
            <person name="Gill N."/>
            <person name="Joshi T."/>
            <person name="Libault M."/>
            <person name="Sethuraman A."/>
            <person name="Zhang X."/>
            <person name="Shinozaki K."/>
            <person name="Nguyen H."/>
            <person name="Wing R."/>
            <person name="Cregan P."/>
            <person name="Specht J."/>
            <person name="Grimwood J."/>
            <person name="Rokhsar D."/>
            <person name="Stacey G."/>
            <person name="Shoemaker R."/>
            <person name="Jackson S."/>
        </authorList>
    </citation>
    <scope>NUCLEOTIDE SEQUENCE</scope>
    <source>
        <tissue evidence="3">Callus</tissue>
    </source>
</reference>
<sequence length="194" mass="21760">MKVEERRHNTTMYGQEGESQVIISSEFHPTHCNMLAYSSSKGSIHLVDLRQSALCDSHAKLFEEHDGPGSRSFFTKIIACISNIKVGKDGRYILSRNLWDINMDSCPVATFEVHEYLRPKYECFLSGDRLCVATGSYSNLFRVFGCDPGRAEAPRVDANGNSFDFTTNLLHLACHPSENSIARAAALSLYMYYA</sequence>
<evidence type="ECO:0000256" key="2">
    <source>
        <dbReference type="ARBA" id="ARBA00022737"/>
    </source>
</evidence>
<keyword evidence="1" id="KW-0853">WD repeat</keyword>
<evidence type="ECO:0000313" key="5">
    <source>
        <dbReference type="Proteomes" id="UP000008827"/>
    </source>
</evidence>
<dbReference type="EMBL" id="CM000835">
    <property type="protein sequence ID" value="KRH71671.1"/>
    <property type="molecule type" value="Genomic_DNA"/>
</dbReference>
<dbReference type="STRING" id="3847.K7K8S0"/>
<gene>
    <name evidence="3" type="ORF">GLYMA_02G162100</name>
</gene>
<dbReference type="GO" id="GO:0000159">
    <property type="term" value="C:protein phosphatase type 2A complex"/>
    <property type="evidence" value="ECO:0000318"/>
    <property type="project" value="GO_Central"/>
</dbReference>
<dbReference type="AlphaFoldDB" id="K7K8S0"/>
<keyword evidence="5" id="KW-1185">Reference proteome</keyword>
<accession>K7K8S0</accession>
<dbReference type="InterPro" id="IPR015943">
    <property type="entry name" value="WD40/YVTN_repeat-like_dom_sf"/>
</dbReference>
<dbReference type="SUPFAM" id="SSF50978">
    <property type="entry name" value="WD40 repeat-like"/>
    <property type="match status" value="1"/>
</dbReference>
<dbReference type="PRINTS" id="PR00600">
    <property type="entry name" value="PP2APR55"/>
</dbReference>
<protein>
    <submittedName>
        <fullName evidence="3 4">Uncharacterized protein</fullName>
    </submittedName>
</protein>
<evidence type="ECO:0000256" key="1">
    <source>
        <dbReference type="ARBA" id="ARBA00022574"/>
    </source>
</evidence>
<proteinExistence type="predicted"/>
<dbReference type="Proteomes" id="UP000008827">
    <property type="component" value="Chromosome 2"/>
</dbReference>